<comment type="caution">
    <text evidence="1">The sequence shown here is derived from an EMBL/GenBank/DDBJ whole genome shotgun (WGS) entry which is preliminary data.</text>
</comment>
<organism evidence="1 2">
    <name type="scientific">Neptuniibacter caesariensis</name>
    <dbReference type="NCBI Taxonomy" id="207954"/>
    <lineage>
        <taxon>Bacteria</taxon>
        <taxon>Pseudomonadati</taxon>
        <taxon>Pseudomonadota</taxon>
        <taxon>Gammaproteobacteria</taxon>
        <taxon>Oceanospirillales</taxon>
        <taxon>Oceanospirillaceae</taxon>
        <taxon>Neptuniibacter</taxon>
    </lineage>
</organism>
<sequence>MPLPQDHNSAPQGGTLVHLNVQAAVDNESRISSIIVRERPFIGDLGLDAEPNNQELLIALGEVMSVAQPLTVNRISCMGRLAILWINENRWLVLPPAGAHESVYQALRETFGEDLKLDQAEDGTTKAHLNEAAVHYLLSSANTQQFTDLPVTELDLSSGINIMSLQDAEDYDILVRKSCAETLWQWLQSNRSFSSNNH</sequence>
<gene>
    <name evidence="1" type="ORF">MED92_00195</name>
</gene>
<dbReference type="Proteomes" id="UP000002171">
    <property type="component" value="Unassembled WGS sequence"/>
</dbReference>
<protein>
    <submittedName>
        <fullName evidence="1">Sarcosine oxidase gamma subunit</fullName>
    </submittedName>
</protein>
<reference evidence="1 2" key="1">
    <citation type="submission" date="2006-02" db="EMBL/GenBank/DDBJ databases">
        <authorList>
            <person name="Pinhassi J."/>
            <person name="Pedros-Alio C."/>
            <person name="Ferriera S."/>
            <person name="Johnson J."/>
            <person name="Kravitz S."/>
            <person name="Halpern A."/>
            <person name="Remington K."/>
            <person name="Beeson K."/>
            <person name="Tran B."/>
            <person name="Rogers Y.-H."/>
            <person name="Friedman R."/>
            <person name="Venter J.C."/>
        </authorList>
    </citation>
    <scope>NUCLEOTIDE SEQUENCE [LARGE SCALE GENOMIC DNA]</scope>
    <source>
        <strain evidence="1 2">MED92</strain>
    </source>
</reference>
<dbReference type="Gene3D" id="3.30.70.1520">
    <property type="entry name" value="Heterotetrameric sarcosine oxidase"/>
    <property type="match status" value="1"/>
</dbReference>
<dbReference type="InterPro" id="IPR027266">
    <property type="entry name" value="TrmE/GcvT-like"/>
</dbReference>
<name>A0A7U8C384_NEPCE</name>
<dbReference type="RefSeq" id="WP_007023078.1">
    <property type="nucleotide sequence ID" value="NZ_CH724129.1"/>
</dbReference>
<dbReference type="EMBL" id="AAOW01000040">
    <property type="protein sequence ID" value="EAR59634.1"/>
    <property type="molecule type" value="Genomic_DNA"/>
</dbReference>
<accession>A0A7U8C384</accession>
<dbReference type="InterPro" id="IPR007375">
    <property type="entry name" value="SoxG"/>
</dbReference>
<dbReference type="Gene3D" id="3.30.1360.120">
    <property type="entry name" value="Probable tRNA modification gtpase trme, domain 1"/>
    <property type="match status" value="1"/>
</dbReference>
<keyword evidence="2" id="KW-1185">Reference proteome</keyword>
<dbReference type="OrthoDB" id="6117574at2"/>
<evidence type="ECO:0000313" key="1">
    <source>
        <dbReference type="EMBL" id="EAR59634.1"/>
    </source>
</evidence>
<dbReference type="Pfam" id="PF04268">
    <property type="entry name" value="SoxG"/>
    <property type="match status" value="1"/>
</dbReference>
<dbReference type="AlphaFoldDB" id="A0A7U8C384"/>
<evidence type="ECO:0000313" key="2">
    <source>
        <dbReference type="Proteomes" id="UP000002171"/>
    </source>
</evidence>
<proteinExistence type="predicted"/>